<dbReference type="InterPro" id="IPR001647">
    <property type="entry name" value="HTH_TetR"/>
</dbReference>
<dbReference type="PRINTS" id="PR00455">
    <property type="entry name" value="HTHTETR"/>
</dbReference>
<sequence>MVNNKRGRPSGGSDARQRLIDAASELFLRDGYTRTTIRSIAKTAGVDHALVNYHFGSKGELFTVVMDLLASPGRLVDHVAGQGVEYLVPRLLNALLTTWDRPEVQERSRRLLSALQSDRPTQVAFRGYVEAHVTTRLVDLLDGPNRQARAAAATSVINGLFLTRYVVRIEPLASMGRADVVTHLGPALHACLHPPHTARRVR</sequence>
<dbReference type="AlphaFoldDB" id="A0A934V7D1"/>
<dbReference type="PROSITE" id="PS50977">
    <property type="entry name" value="HTH_TETR_2"/>
    <property type="match status" value="1"/>
</dbReference>
<organism evidence="4 5">
    <name type="scientific">Prauserella cavernicola</name>
    <dbReference type="NCBI Taxonomy" id="2800127"/>
    <lineage>
        <taxon>Bacteria</taxon>
        <taxon>Bacillati</taxon>
        <taxon>Actinomycetota</taxon>
        <taxon>Actinomycetes</taxon>
        <taxon>Pseudonocardiales</taxon>
        <taxon>Pseudonocardiaceae</taxon>
        <taxon>Prauserella</taxon>
    </lineage>
</organism>
<dbReference type="SUPFAM" id="SSF48498">
    <property type="entry name" value="Tetracyclin repressor-like, C-terminal domain"/>
    <property type="match status" value="1"/>
</dbReference>
<name>A0A934V7D1_9PSEU</name>
<keyword evidence="1 2" id="KW-0238">DNA-binding</keyword>
<dbReference type="InterPro" id="IPR041678">
    <property type="entry name" value="TetR_C_16"/>
</dbReference>
<dbReference type="EMBL" id="JAENJH010000004">
    <property type="protein sequence ID" value="MBK1786613.1"/>
    <property type="molecule type" value="Genomic_DNA"/>
</dbReference>
<evidence type="ECO:0000256" key="2">
    <source>
        <dbReference type="PROSITE-ProRule" id="PRU00335"/>
    </source>
</evidence>
<dbReference type="GO" id="GO:0003700">
    <property type="term" value="F:DNA-binding transcription factor activity"/>
    <property type="evidence" value="ECO:0007669"/>
    <property type="project" value="TreeGrafter"/>
</dbReference>
<dbReference type="InterPro" id="IPR036271">
    <property type="entry name" value="Tet_transcr_reg_TetR-rel_C_sf"/>
</dbReference>
<dbReference type="Pfam" id="PF17920">
    <property type="entry name" value="TetR_C_16"/>
    <property type="match status" value="1"/>
</dbReference>
<evidence type="ECO:0000313" key="5">
    <source>
        <dbReference type="Proteomes" id="UP000635245"/>
    </source>
</evidence>
<evidence type="ECO:0000259" key="3">
    <source>
        <dbReference type="PROSITE" id="PS50977"/>
    </source>
</evidence>
<accession>A0A934V7D1</accession>
<dbReference type="RefSeq" id="WP_200320213.1">
    <property type="nucleotide sequence ID" value="NZ_JAENJH010000004.1"/>
</dbReference>
<evidence type="ECO:0000256" key="1">
    <source>
        <dbReference type="ARBA" id="ARBA00023125"/>
    </source>
</evidence>
<dbReference type="InterPro" id="IPR050109">
    <property type="entry name" value="HTH-type_TetR-like_transc_reg"/>
</dbReference>
<gene>
    <name evidence="4" type="ORF">JHE00_19975</name>
</gene>
<feature type="DNA-binding region" description="H-T-H motif" evidence="2">
    <location>
        <begin position="36"/>
        <end position="55"/>
    </location>
</feature>
<dbReference type="Gene3D" id="1.10.10.60">
    <property type="entry name" value="Homeodomain-like"/>
    <property type="match status" value="1"/>
</dbReference>
<dbReference type="GO" id="GO:0000976">
    <property type="term" value="F:transcription cis-regulatory region binding"/>
    <property type="evidence" value="ECO:0007669"/>
    <property type="project" value="TreeGrafter"/>
</dbReference>
<dbReference type="SUPFAM" id="SSF46689">
    <property type="entry name" value="Homeodomain-like"/>
    <property type="match status" value="1"/>
</dbReference>
<feature type="domain" description="HTH tetR-type" evidence="3">
    <location>
        <begin position="13"/>
        <end position="73"/>
    </location>
</feature>
<dbReference type="InterPro" id="IPR009057">
    <property type="entry name" value="Homeodomain-like_sf"/>
</dbReference>
<dbReference type="Pfam" id="PF00440">
    <property type="entry name" value="TetR_N"/>
    <property type="match status" value="1"/>
</dbReference>
<comment type="caution">
    <text evidence="4">The sequence shown here is derived from an EMBL/GenBank/DDBJ whole genome shotgun (WGS) entry which is preliminary data.</text>
</comment>
<keyword evidence="5" id="KW-1185">Reference proteome</keyword>
<evidence type="ECO:0000313" key="4">
    <source>
        <dbReference type="EMBL" id="MBK1786613.1"/>
    </source>
</evidence>
<dbReference type="PANTHER" id="PTHR30055:SF235">
    <property type="entry name" value="TRANSCRIPTIONAL REGULATORY PROTEIN"/>
    <property type="match status" value="1"/>
</dbReference>
<dbReference type="Gene3D" id="1.10.357.10">
    <property type="entry name" value="Tetracycline Repressor, domain 2"/>
    <property type="match status" value="1"/>
</dbReference>
<protein>
    <submittedName>
        <fullName evidence="4">TetR family transcriptional regulator</fullName>
    </submittedName>
</protein>
<dbReference type="PANTHER" id="PTHR30055">
    <property type="entry name" value="HTH-TYPE TRANSCRIPTIONAL REGULATOR RUTR"/>
    <property type="match status" value="1"/>
</dbReference>
<proteinExistence type="predicted"/>
<reference evidence="4" key="1">
    <citation type="submission" date="2020-12" db="EMBL/GenBank/DDBJ databases">
        <title>Prauserella sp. ASG 168, a novel actinomycete isolated from cave rock.</title>
        <authorList>
            <person name="Suriyachadkun C."/>
        </authorList>
    </citation>
    <scope>NUCLEOTIDE SEQUENCE</scope>
    <source>
        <strain evidence="4">ASG 168</strain>
    </source>
</reference>
<dbReference type="Proteomes" id="UP000635245">
    <property type="component" value="Unassembled WGS sequence"/>
</dbReference>